<dbReference type="EMBL" id="JARK01001429">
    <property type="protein sequence ID" value="EYC03494.1"/>
    <property type="molecule type" value="Genomic_DNA"/>
</dbReference>
<name>A0A016TKI6_9BILA</name>
<feature type="transmembrane region" description="Helical" evidence="1">
    <location>
        <begin position="36"/>
        <end position="56"/>
    </location>
</feature>
<comment type="caution">
    <text evidence="2">The sequence shown here is derived from an EMBL/GenBank/DDBJ whole genome shotgun (WGS) entry which is preliminary data.</text>
</comment>
<dbReference type="AlphaFoldDB" id="A0A016TKI6"/>
<protein>
    <submittedName>
        <fullName evidence="2">Uncharacterized protein</fullName>
    </submittedName>
</protein>
<keyword evidence="3" id="KW-1185">Reference proteome</keyword>
<keyword evidence="1" id="KW-0812">Transmembrane</keyword>
<accession>A0A016TKI6</accession>
<sequence>MVRIPWLSGFRVFFSSIFYVYFRINCGEKSSVGSNVMFFLCNFCSLFKCHFSAHIVCYTCKRVSVIINKPTKTKARISSSTIVCLIPLSPQLIHQSCCICFEFFDKRSRLPRTSYLFSSTPHNIK</sequence>
<evidence type="ECO:0000313" key="3">
    <source>
        <dbReference type="Proteomes" id="UP000024635"/>
    </source>
</evidence>
<dbReference type="Proteomes" id="UP000024635">
    <property type="component" value="Unassembled WGS sequence"/>
</dbReference>
<organism evidence="2 3">
    <name type="scientific">Ancylostoma ceylanicum</name>
    <dbReference type="NCBI Taxonomy" id="53326"/>
    <lineage>
        <taxon>Eukaryota</taxon>
        <taxon>Metazoa</taxon>
        <taxon>Ecdysozoa</taxon>
        <taxon>Nematoda</taxon>
        <taxon>Chromadorea</taxon>
        <taxon>Rhabditida</taxon>
        <taxon>Rhabditina</taxon>
        <taxon>Rhabditomorpha</taxon>
        <taxon>Strongyloidea</taxon>
        <taxon>Ancylostomatidae</taxon>
        <taxon>Ancylostomatinae</taxon>
        <taxon>Ancylostoma</taxon>
    </lineage>
</organism>
<keyword evidence="1" id="KW-1133">Transmembrane helix</keyword>
<evidence type="ECO:0000256" key="1">
    <source>
        <dbReference type="SAM" id="Phobius"/>
    </source>
</evidence>
<evidence type="ECO:0000313" key="2">
    <source>
        <dbReference type="EMBL" id="EYC03494.1"/>
    </source>
</evidence>
<reference evidence="3" key="1">
    <citation type="journal article" date="2015" name="Nat. Genet.">
        <title>The genome and transcriptome of the zoonotic hookworm Ancylostoma ceylanicum identify infection-specific gene families.</title>
        <authorList>
            <person name="Schwarz E.M."/>
            <person name="Hu Y."/>
            <person name="Antoshechkin I."/>
            <person name="Miller M.M."/>
            <person name="Sternberg P.W."/>
            <person name="Aroian R.V."/>
        </authorList>
    </citation>
    <scope>NUCLEOTIDE SEQUENCE</scope>
    <source>
        <strain evidence="3">HY135</strain>
    </source>
</reference>
<keyword evidence="1" id="KW-0472">Membrane</keyword>
<feature type="transmembrane region" description="Helical" evidence="1">
    <location>
        <begin position="6"/>
        <end position="24"/>
    </location>
</feature>
<gene>
    <name evidence="2" type="primary">Acey_s0093.g2623</name>
    <name evidence="2" type="ORF">Y032_0093g2623</name>
</gene>
<proteinExistence type="predicted"/>